<dbReference type="EMBL" id="MCFD01000009">
    <property type="protein sequence ID" value="ORX68780.1"/>
    <property type="molecule type" value="Genomic_DNA"/>
</dbReference>
<evidence type="ECO:0000313" key="1">
    <source>
        <dbReference type="EMBL" id="ORX68780.1"/>
    </source>
</evidence>
<sequence length="70" mass="7918">MPMYSETADPRLMHSWLHFPEPSFARVVKGCGNPNPCLAPHSLSSSFLPLNMDILNSVFDTIMSQMYVLF</sequence>
<reference evidence="1 2" key="1">
    <citation type="submission" date="2016-07" db="EMBL/GenBank/DDBJ databases">
        <title>Pervasive Adenine N6-methylation of Active Genes in Fungi.</title>
        <authorList>
            <consortium name="DOE Joint Genome Institute"/>
            <person name="Mondo S.J."/>
            <person name="Dannebaum R.O."/>
            <person name="Kuo R.C."/>
            <person name="Labutti K."/>
            <person name="Haridas S."/>
            <person name="Kuo A."/>
            <person name="Salamov A."/>
            <person name="Ahrendt S.R."/>
            <person name="Lipzen A."/>
            <person name="Sullivan W."/>
            <person name="Andreopoulos W.B."/>
            <person name="Clum A."/>
            <person name="Lindquist E."/>
            <person name="Daum C."/>
            <person name="Ramamoorthy G.K."/>
            <person name="Gryganskyi A."/>
            <person name="Culley D."/>
            <person name="Magnuson J.K."/>
            <person name="James T.Y."/>
            <person name="O'Malley M.A."/>
            <person name="Stajich J.E."/>
            <person name="Spatafora J.W."/>
            <person name="Visel A."/>
            <person name="Grigoriev I.V."/>
        </authorList>
    </citation>
    <scope>NUCLEOTIDE SEQUENCE [LARGE SCALE GENOMIC DNA]</scope>
    <source>
        <strain evidence="1 2">ATCC 12442</strain>
    </source>
</reference>
<dbReference type="GeneID" id="63800579"/>
<organism evidence="1 2">
    <name type="scientific">Linderina pennispora</name>
    <dbReference type="NCBI Taxonomy" id="61395"/>
    <lineage>
        <taxon>Eukaryota</taxon>
        <taxon>Fungi</taxon>
        <taxon>Fungi incertae sedis</taxon>
        <taxon>Zoopagomycota</taxon>
        <taxon>Kickxellomycotina</taxon>
        <taxon>Kickxellomycetes</taxon>
        <taxon>Kickxellales</taxon>
        <taxon>Kickxellaceae</taxon>
        <taxon>Linderina</taxon>
    </lineage>
</organism>
<proteinExistence type="predicted"/>
<evidence type="ECO:0000313" key="2">
    <source>
        <dbReference type="Proteomes" id="UP000193922"/>
    </source>
</evidence>
<accession>A0A1Y1W5H0</accession>
<dbReference type="AlphaFoldDB" id="A0A1Y1W5H0"/>
<keyword evidence="2" id="KW-1185">Reference proteome</keyword>
<name>A0A1Y1W5H0_9FUNG</name>
<dbReference type="Proteomes" id="UP000193922">
    <property type="component" value="Unassembled WGS sequence"/>
</dbReference>
<comment type="caution">
    <text evidence="1">The sequence shown here is derived from an EMBL/GenBank/DDBJ whole genome shotgun (WGS) entry which is preliminary data.</text>
</comment>
<protein>
    <submittedName>
        <fullName evidence="1">Uncharacterized protein</fullName>
    </submittedName>
</protein>
<dbReference type="RefSeq" id="XP_040742562.1">
    <property type="nucleotide sequence ID" value="XM_040883931.1"/>
</dbReference>
<gene>
    <name evidence="1" type="ORF">DL89DRAFT_183853</name>
</gene>